<proteinExistence type="predicted"/>
<organism evidence="2 3">
    <name type="scientific">Dactylosporangium sucinum</name>
    <dbReference type="NCBI Taxonomy" id="1424081"/>
    <lineage>
        <taxon>Bacteria</taxon>
        <taxon>Bacillati</taxon>
        <taxon>Actinomycetota</taxon>
        <taxon>Actinomycetes</taxon>
        <taxon>Micromonosporales</taxon>
        <taxon>Micromonosporaceae</taxon>
        <taxon>Dactylosporangium</taxon>
    </lineage>
</organism>
<dbReference type="Pfam" id="PF04909">
    <property type="entry name" value="Amidohydro_2"/>
    <property type="match status" value="1"/>
</dbReference>
<evidence type="ECO:0000313" key="2">
    <source>
        <dbReference type="EMBL" id="GGM78629.1"/>
    </source>
</evidence>
<dbReference type="InterPro" id="IPR052358">
    <property type="entry name" value="Aro_Compnd_Degr_Hydrolases"/>
</dbReference>
<dbReference type="InterPro" id="IPR032466">
    <property type="entry name" value="Metal_Hydrolase"/>
</dbReference>
<dbReference type="RefSeq" id="WP_190256687.1">
    <property type="nucleotide sequence ID" value="NZ_BMPI01000078.1"/>
</dbReference>
<dbReference type="Gene3D" id="3.20.20.140">
    <property type="entry name" value="Metal-dependent hydrolases"/>
    <property type="match status" value="1"/>
</dbReference>
<gene>
    <name evidence="2" type="ORF">GCM10007977_095240</name>
</gene>
<accession>A0A917UCU7</accession>
<dbReference type="AlphaFoldDB" id="A0A917UCU7"/>
<keyword evidence="3" id="KW-1185">Reference proteome</keyword>
<reference evidence="2" key="1">
    <citation type="journal article" date="2014" name="Int. J. Syst. Evol. Microbiol.">
        <title>Complete genome sequence of Corynebacterium casei LMG S-19264T (=DSM 44701T), isolated from a smear-ripened cheese.</title>
        <authorList>
            <consortium name="US DOE Joint Genome Institute (JGI-PGF)"/>
            <person name="Walter F."/>
            <person name="Albersmeier A."/>
            <person name="Kalinowski J."/>
            <person name="Ruckert C."/>
        </authorList>
    </citation>
    <scope>NUCLEOTIDE SEQUENCE</scope>
    <source>
        <strain evidence="2">JCM 19831</strain>
    </source>
</reference>
<name>A0A917UCU7_9ACTN</name>
<dbReference type="PANTHER" id="PTHR35563">
    <property type="entry name" value="BARREL METAL-DEPENDENT HYDROLASE, PUTATIVE (AFU_ORTHOLOGUE AFUA_1G16240)-RELATED"/>
    <property type="match status" value="1"/>
</dbReference>
<dbReference type="InterPro" id="IPR006680">
    <property type="entry name" value="Amidohydro-rel"/>
</dbReference>
<dbReference type="EMBL" id="BMPI01000078">
    <property type="protein sequence ID" value="GGM78629.1"/>
    <property type="molecule type" value="Genomic_DNA"/>
</dbReference>
<dbReference type="PANTHER" id="PTHR35563:SF2">
    <property type="entry name" value="BARREL METAL-DEPENDENT HYDROLASE, PUTATIVE (AFU_ORTHOLOGUE AFUA_1G16240)-RELATED"/>
    <property type="match status" value="1"/>
</dbReference>
<dbReference type="SUPFAM" id="SSF51556">
    <property type="entry name" value="Metallo-dependent hydrolases"/>
    <property type="match status" value="1"/>
</dbReference>
<feature type="domain" description="Amidohydrolase-related" evidence="1">
    <location>
        <begin position="29"/>
        <end position="289"/>
    </location>
</feature>
<dbReference type="GO" id="GO:0016787">
    <property type="term" value="F:hydrolase activity"/>
    <property type="evidence" value="ECO:0007669"/>
    <property type="project" value="InterPro"/>
</dbReference>
<evidence type="ECO:0000259" key="1">
    <source>
        <dbReference type="Pfam" id="PF04909"/>
    </source>
</evidence>
<sequence>MTAIPLQTSPMRPADTNTPPSFELPAGACDAHLHVFEHGYPHVDKPLYTFPDGNLEQYFAMAGFLGLARGVLVQPTFYADDNSLAVDVLRKAGGRLRAVVRVGEDVTDETLDAYHELGVRAIRLDLFARADQPVRDLEAYITRMAARTRPRGWHLQFYTPGRVVRDLLPFLETFEDTFMIDHMGYMKEEEGLTAADSERMLRVFADNENCWIKLSGAYRIAKDRPLSSVRSLGRSLVATCADRLTWGSDWPHLPNGQRDTGELLNLLADWAPNAEDRRKILVASADRLFFDRT</sequence>
<comment type="caution">
    <text evidence="2">The sequence shown here is derived from an EMBL/GenBank/DDBJ whole genome shotgun (WGS) entry which is preliminary data.</text>
</comment>
<reference evidence="2" key="2">
    <citation type="submission" date="2020-09" db="EMBL/GenBank/DDBJ databases">
        <authorList>
            <person name="Sun Q."/>
            <person name="Ohkuma M."/>
        </authorList>
    </citation>
    <scope>NUCLEOTIDE SEQUENCE</scope>
    <source>
        <strain evidence="2">JCM 19831</strain>
    </source>
</reference>
<evidence type="ECO:0000313" key="3">
    <source>
        <dbReference type="Proteomes" id="UP000642070"/>
    </source>
</evidence>
<dbReference type="Proteomes" id="UP000642070">
    <property type="component" value="Unassembled WGS sequence"/>
</dbReference>
<protein>
    <submittedName>
        <fullName evidence="2">GntR family transcriptional regulator</fullName>
    </submittedName>
</protein>